<evidence type="ECO:0000259" key="1">
    <source>
        <dbReference type="Pfam" id="PF13358"/>
    </source>
</evidence>
<gene>
    <name evidence="2" type="ORF">M9Y10_022793</name>
</gene>
<proteinExistence type="predicted"/>
<name>A0ABR2KTI3_9EUKA</name>
<dbReference type="Pfam" id="PF13358">
    <property type="entry name" value="DDE_3"/>
    <property type="match status" value="1"/>
</dbReference>
<dbReference type="Gene3D" id="3.30.420.10">
    <property type="entry name" value="Ribonuclease H-like superfamily/Ribonuclease H"/>
    <property type="match status" value="1"/>
</dbReference>
<keyword evidence="3" id="KW-1185">Reference proteome</keyword>
<protein>
    <recommendedName>
        <fullName evidence="1">Tc1-like transposase DDE domain-containing protein</fullName>
    </recommendedName>
</protein>
<dbReference type="EMBL" id="JAPFFF010000003">
    <property type="protein sequence ID" value="KAK8894358.1"/>
    <property type="molecule type" value="Genomic_DNA"/>
</dbReference>
<dbReference type="Proteomes" id="UP001470230">
    <property type="component" value="Unassembled WGS sequence"/>
</dbReference>
<organism evidence="2 3">
    <name type="scientific">Tritrichomonas musculus</name>
    <dbReference type="NCBI Taxonomy" id="1915356"/>
    <lineage>
        <taxon>Eukaryota</taxon>
        <taxon>Metamonada</taxon>
        <taxon>Parabasalia</taxon>
        <taxon>Tritrichomonadida</taxon>
        <taxon>Tritrichomonadidae</taxon>
        <taxon>Tritrichomonas</taxon>
    </lineage>
</organism>
<sequence>MSNSPIPLPKKLKIAYFYALNNTYRSIAEKTSTSKTTVQRVINLMDSEEIEEIIYDFKTQLRHHFVLYKSLQDPFITNKKISQNLSEYDFKMSESSVSRTLTELGIKSLFQRPKEKLNQNQKIYRLKFSIEIQKSELFLFPWSFSDESIISLEPMKKKVKIFPLIDNPQYFFEKQGYPPHIMVWGCIAKNFKSPLIRIQGKLNSKNYIQMLTDEKIIELLNGRFGEKGYVFQQDGAPAHRANKTREFLEDQVILLLGDLHWPANSPDLNVIEHLWGIIKAKIDLTKVSNLDELFIEAKRVWDEIPMEVINNLIDSFQDRIKACRLLAGESLNGKKNLFKNLENLMKTEYSTFRKGMMKSDRSMILFLNRVVFLVNYQDLI</sequence>
<evidence type="ECO:0000313" key="2">
    <source>
        <dbReference type="EMBL" id="KAK8894358.1"/>
    </source>
</evidence>
<dbReference type="InterPro" id="IPR038717">
    <property type="entry name" value="Tc1-like_DDE_dom"/>
</dbReference>
<dbReference type="InterPro" id="IPR036397">
    <property type="entry name" value="RNaseH_sf"/>
</dbReference>
<comment type="caution">
    <text evidence="2">The sequence shown here is derived from an EMBL/GenBank/DDBJ whole genome shotgun (WGS) entry which is preliminary data.</text>
</comment>
<evidence type="ECO:0000313" key="3">
    <source>
        <dbReference type="Proteomes" id="UP001470230"/>
    </source>
</evidence>
<accession>A0ABR2KTI3</accession>
<dbReference type="PANTHER" id="PTHR47326:SF1">
    <property type="entry name" value="HTH PSQ-TYPE DOMAIN-CONTAINING PROTEIN"/>
    <property type="match status" value="1"/>
</dbReference>
<feature type="domain" description="Tc1-like transposase DDE" evidence="1">
    <location>
        <begin position="144"/>
        <end position="293"/>
    </location>
</feature>
<reference evidence="2 3" key="1">
    <citation type="submission" date="2024-04" db="EMBL/GenBank/DDBJ databases">
        <title>Tritrichomonas musculus Genome.</title>
        <authorList>
            <person name="Alves-Ferreira E."/>
            <person name="Grigg M."/>
            <person name="Lorenzi H."/>
            <person name="Galac M."/>
        </authorList>
    </citation>
    <scope>NUCLEOTIDE SEQUENCE [LARGE SCALE GENOMIC DNA]</scope>
    <source>
        <strain evidence="2 3">EAF2021</strain>
    </source>
</reference>
<dbReference type="PANTHER" id="PTHR47326">
    <property type="entry name" value="TRANSPOSABLE ELEMENT TC3 TRANSPOSASE-LIKE PROTEIN"/>
    <property type="match status" value="1"/>
</dbReference>